<dbReference type="EMBL" id="KK107195">
    <property type="protein sequence ID" value="EZA55656.1"/>
    <property type="molecule type" value="Genomic_DNA"/>
</dbReference>
<evidence type="ECO:0000313" key="2">
    <source>
        <dbReference type="Proteomes" id="UP000053097"/>
    </source>
</evidence>
<dbReference type="PANTHER" id="PTHR33053">
    <property type="entry name" value="PROTEIN, PUTATIVE-RELATED"/>
    <property type="match status" value="1"/>
</dbReference>
<dbReference type="OMA" id="LHYDINI"/>
<dbReference type="OrthoDB" id="10028922at2759"/>
<dbReference type="AlphaFoldDB" id="A0A026WJ35"/>
<sequence length="190" mass="21365">WAITFNVSHESLRKLLSLLKTILIHSNLPNDLRTLLTTPRKTFSKNVEPGIYVHLGLKFAVEKLISKVDISLVSIDLLVNIDGLPLSKSSNSQIYPILCSLFKYPNNISVIGIYHGYQKPANANEYLSEFVKEAIEIQNNDFVLQGRVLPFTIKGFICDAPAKSFITFCKGHSGFYCTNKEGIPDVPFRF</sequence>
<feature type="non-terminal residue" evidence="1">
    <location>
        <position position="1"/>
    </location>
</feature>
<dbReference type="PANTHER" id="PTHR33053:SF24">
    <property type="entry name" value="TRANSPOSASE DOMAIN-CONTAINING PROTEIN"/>
    <property type="match status" value="1"/>
</dbReference>
<protein>
    <submittedName>
        <fullName evidence="1">Uncharacterized protein</fullName>
    </submittedName>
</protein>
<reference evidence="1 2" key="1">
    <citation type="journal article" date="2014" name="Curr. Biol.">
        <title>The genome of the clonal raider ant Cerapachys biroi.</title>
        <authorList>
            <person name="Oxley P.R."/>
            <person name="Ji L."/>
            <person name="Fetter-Pruneda I."/>
            <person name="McKenzie S.K."/>
            <person name="Li C."/>
            <person name="Hu H."/>
            <person name="Zhang G."/>
            <person name="Kronauer D.J."/>
        </authorList>
    </citation>
    <scope>NUCLEOTIDE SEQUENCE [LARGE SCALE GENOMIC DNA]</scope>
</reference>
<evidence type="ECO:0000313" key="1">
    <source>
        <dbReference type="EMBL" id="EZA55656.1"/>
    </source>
</evidence>
<proteinExistence type="predicted"/>
<dbReference type="STRING" id="2015173.A0A026WJ35"/>
<organism evidence="1 2">
    <name type="scientific">Ooceraea biroi</name>
    <name type="common">Clonal raider ant</name>
    <name type="synonym">Cerapachys biroi</name>
    <dbReference type="NCBI Taxonomy" id="2015173"/>
    <lineage>
        <taxon>Eukaryota</taxon>
        <taxon>Metazoa</taxon>
        <taxon>Ecdysozoa</taxon>
        <taxon>Arthropoda</taxon>
        <taxon>Hexapoda</taxon>
        <taxon>Insecta</taxon>
        <taxon>Pterygota</taxon>
        <taxon>Neoptera</taxon>
        <taxon>Endopterygota</taxon>
        <taxon>Hymenoptera</taxon>
        <taxon>Apocrita</taxon>
        <taxon>Aculeata</taxon>
        <taxon>Formicoidea</taxon>
        <taxon>Formicidae</taxon>
        <taxon>Dorylinae</taxon>
        <taxon>Ooceraea</taxon>
    </lineage>
</organism>
<accession>A0A026WJ35</accession>
<dbReference type="Proteomes" id="UP000053097">
    <property type="component" value="Unassembled WGS sequence"/>
</dbReference>
<keyword evidence="2" id="KW-1185">Reference proteome</keyword>
<gene>
    <name evidence="1" type="ORF">X777_04298</name>
</gene>
<name>A0A026WJ35_OOCBI</name>